<dbReference type="GO" id="GO:0016192">
    <property type="term" value="P:vesicle-mediated transport"/>
    <property type="evidence" value="ECO:0007669"/>
    <property type="project" value="UniProtKB-ARBA"/>
</dbReference>
<dbReference type="GO" id="GO:0005096">
    <property type="term" value="F:GTPase activator activity"/>
    <property type="evidence" value="ECO:0007669"/>
    <property type="project" value="TreeGrafter"/>
</dbReference>
<dbReference type="GO" id="GO:0031267">
    <property type="term" value="F:small GTPase binding"/>
    <property type="evidence" value="ECO:0007669"/>
    <property type="project" value="TreeGrafter"/>
</dbReference>
<dbReference type="SUPFAM" id="SSF47923">
    <property type="entry name" value="Ypt/Rab-GAP domain of gyp1p"/>
    <property type="match status" value="2"/>
</dbReference>
<organism evidence="4 5">
    <name type="scientific">Pristionchus mayeri</name>
    <dbReference type="NCBI Taxonomy" id="1317129"/>
    <lineage>
        <taxon>Eukaryota</taxon>
        <taxon>Metazoa</taxon>
        <taxon>Ecdysozoa</taxon>
        <taxon>Nematoda</taxon>
        <taxon>Chromadorea</taxon>
        <taxon>Rhabditida</taxon>
        <taxon>Rhabditina</taxon>
        <taxon>Diplogasteromorpha</taxon>
        <taxon>Diplogasteroidea</taxon>
        <taxon>Neodiplogasteridae</taxon>
        <taxon>Pristionchus</taxon>
    </lineage>
</organism>
<dbReference type="Gene3D" id="1.10.10.750">
    <property type="entry name" value="Ypt/Rab-GAP domain of gyp1p, domain 1"/>
    <property type="match status" value="1"/>
</dbReference>
<feature type="non-terminal residue" evidence="4">
    <location>
        <position position="1"/>
    </location>
</feature>
<feature type="region of interest" description="Disordered" evidence="2">
    <location>
        <begin position="139"/>
        <end position="187"/>
    </location>
</feature>
<evidence type="ECO:0000259" key="3">
    <source>
        <dbReference type="PROSITE" id="PS50086"/>
    </source>
</evidence>
<evidence type="ECO:0000313" key="4">
    <source>
        <dbReference type="EMBL" id="GMR62403.1"/>
    </source>
</evidence>
<feature type="compositionally biased region" description="Low complexity" evidence="2">
    <location>
        <begin position="609"/>
        <end position="619"/>
    </location>
</feature>
<dbReference type="InterPro" id="IPR035969">
    <property type="entry name" value="Rab-GAP_TBC_sf"/>
</dbReference>
<dbReference type="GO" id="GO:0005773">
    <property type="term" value="C:vacuole"/>
    <property type="evidence" value="ECO:0007669"/>
    <property type="project" value="UniProtKB-ARBA"/>
</dbReference>
<dbReference type="Gene3D" id="1.10.8.270">
    <property type="entry name" value="putative rabgap domain of human tbc1 domain family member 14 like domains"/>
    <property type="match status" value="1"/>
</dbReference>
<evidence type="ECO:0000256" key="1">
    <source>
        <dbReference type="SAM" id="Coils"/>
    </source>
</evidence>
<gene>
    <name evidence="4" type="ORF">PMAYCL1PPCAC_32598</name>
</gene>
<reference evidence="5" key="1">
    <citation type="submission" date="2022-10" db="EMBL/GenBank/DDBJ databases">
        <title>Genome assembly of Pristionchus species.</title>
        <authorList>
            <person name="Yoshida K."/>
            <person name="Sommer R.J."/>
        </authorList>
    </citation>
    <scope>NUCLEOTIDE SEQUENCE [LARGE SCALE GENOMIC DNA]</scope>
    <source>
        <strain evidence="5">RS5460</strain>
    </source>
</reference>
<dbReference type="Gene3D" id="1.10.472.80">
    <property type="entry name" value="Ypt/Rab-GAP domain of gyp1p, domain 3"/>
    <property type="match status" value="1"/>
</dbReference>
<comment type="caution">
    <text evidence="4">The sequence shown here is derived from an EMBL/GenBank/DDBJ whole genome shotgun (WGS) entry which is preliminary data.</text>
</comment>
<evidence type="ECO:0000313" key="5">
    <source>
        <dbReference type="Proteomes" id="UP001328107"/>
    </source>
</evidence>
<feature type="region of interest" description="Disordered" evidence="2">
    <location>
        <begin position="606"/>
        <end position="626"/>
    </location>
</feature>
<evidence type="ECO:0000256" key="2">
    <source>
        <dbReference type="SAM" id="MobiDB-lite"/>
    </source>
</evidence>
<dbReference type="InterPro" id="IPR050302">
    <property type="entry name" value="Rab_GAP_TBC_domain"/>
</dbReference>
<dbReference type="FunFam" id="1.10.472.80:FF:000006">
    <property type="entry name" value="TBC1 domain family member 14"/>
    <property type="match status" value="1"/>
</dbReference>
<keyword evidence="1" id="KW-0175">Coiled coil</keyword>
<dbReference type="SMART" id="SM00164">
    <property type="entry name" value="TBC"/>
    <property type="match status" value="1"/>
</dbReference>
<feature type="coiled-coil region" evidence="1">
    <location>
        <begin position="259"/>
        <end position="286"/>
    </location>
</feature>
<dbReference type="PANTHER" id="PTHR47219:SF15">
    <property type="entry name" value="TBC1 DOMAIN FAMILY MEMBER 12 ISOFORM X1"/>
    <property type="match status" value="1"/>
</dbReference>
<dbReference type="PROSITE" id="PS50086">
    <property type="entry name" value="TBC_RABGAP"/>
    <property type="match status" value="1"/>
</dbReference>
<dbReference type="AlphaFoldDB" id="A0AAN5DF30"/>
<dbReference type="Proteomes" id="UP001328107">
    <property type="component" value="Unassembled WGS sequence"/>
</dbReference>
<proteinExistence type="predicted"/>
<dbReference type="GO" id="GO:0031410">
    <property type="term" value="C:cytoplasmic vesicle"/>
    <property type="evidence" value="ECO:0007669"/>
    <property type="project" value="UniProtKB-ARBA"/>
</dbReference>
<dbReference type="FunFam" id="1.10.8.270:FF:000034">
    <property type="entry name" value="TBC (Tre-2/Bub2/Cdc16) domain family"/>
    <property type="match status" value="1"/>
</dbReference>
<dbReference type="PANTHER" id="PTHR47219">
    <property type="entry name" value="RAB GTPASE-ACTIVATING PROTEIN 1-LIKE"/>
    <property type="match status" value="1"/>
</dbReference>
<keyword evidence="5" id="KW-1185">Reference proteome</keyword>
<dbReference type="FunFam" id="1.10.10.750:FF:000005">
    <property type="entry name" value="TBC1 domain family member 14"/>
    <property type="match status" value="1"/>
</dbReference>
<protein>
    <recommendedName>
        <fullName evidence="3">Rab-GAP TBC domain-containing protein</fullName>
    </recommendedName>
</protein>
<name>A0AAN5DF30_9BILA</name>
<feature type="domain" description="Rab-GAP TBC" evidence="3">
    <location>
        <begin position="317"/>
        <end position="526"/>
    </location>
</feature>
<feature type="compositionally biased region" description="Basic and acidic residues" evidence="2">
    <location>
        <begin position="155"/>
        <end position="167"/>
    </location>
</feature>
<dbReference type="EMBL" id="BTRK01000006">
    <property type="protein sequence ID" value="GMR62403.1"/>
    <property type="molecule type" value="Genomic_DNA"/>
</dbReference>
<sequence>NSYRTPQRLISNFVHKNIRLLQIVDSRPPSSVLGGTSLATVAENLPLTYNMATRSLDAPIETGSEQSTPRPFKRGHIRRSSYESADIQLHFPRRHDPRPSLINRTSFEEALCSLHLAAREERERKERVEKEEDCAQSCTSTDTRFTPDSAIGDSVESKRSSLDRKSDLSVGDWEEVEADAPTSSTTRRRRIPGISFAKGLFSRKEGRTSSWRNPFSKMKEPNGVVHTTSLILEERPSHLPAKSAEEANRHKQLHQEMIVANKRREAKAEKERARQTEEKNRLEEQAMSACRHWIEQILPKWDEMRNSKRCRELWWQGVPTSIRGKVWSLAVRNDLNITPELYDCYSKRAEQKLIEYTENKGFDVTEPSGSNGNRENSLAQVHLDVSRTFPSLGIFQKDGPYYDSLQKLICTYVCYRPDVGYVQSMSFIAGLLLLQMEPYPAFVAFANLMSRPLQTAFFQLQQPEMTEYFIAFDRYFAQELKELHEHFDDLDVRPDLYLIEWVYTLFAKSLPLDVTCRVWDVFLRDDEEFVFKTALGILRMHEKALLASDFEGVVSFLTHLPDTLAGSDLFRNVEPFMRSYPCNSETARSKKRFFQILAEVKEQFKPARSESSTTVESSVQSMKMSKSLSSFIGDLLKPSSD</sequence>
<dbReference type="Pfam" id="PF00566">
    <property type="entry name" value="RabGAP-TBC"/>
    <property type="match status" value="1"/>
</dbReference>
<dbReference type="InterPro" id="IPR000195">
    <property type="entry name" value="Rab-GAP-TBC_dom"/>
</dbReference>
<accession>A0AAN5DF30</accession>